<name>A0AA40FA41_9PEZI</name>
<comment type="caution">
    <text evidence="2">The sequence shown here is derived from an EMBL/GenBank/DDBJ whole genome shotgun (WGS) entry which is preliminary data.</text>
</comment>
<evidence type="ECO:0000256" key="1">
    <source>
        <dbReference type="SAM" id="MobiDB-lite"/>
    </source>
</evidence>
<dbReference type="Proteomes" id="UP001172155">
    <property type="component" value="Unassembled WGS sequence"/>
</dbReference>
<dbReference type="EMBL" id="JAUKUD010000001">
    <property type="protein sequence ID" value="KAK0754039.1"/>
    <property type="molecule type" value="Genomic_DNA"/>
</dbReference>
<keyword evidence="3" id="KW-1185">Reference proteome</keyword>
<evidence type="ECO:0000313" key="3">
    <source>
        <dbReference type="Proteomes" id="UP001172155"/>
    </source>
</evidence>
<evidence type="ECO:0000313" key="2">
    <source>
        <dbReference type="EMBL" id="KAK0754039.1"/>
    </source>
</evidence>
<proteinExistence type="predicted"/>
<feature type="region of interest" description="Disordered" evidence="1">
    <location>
        <begin position="257"/>
        <end position="327"/>
    </location>
</feature>
<protein>
    <submittedName>
        <fullName evidence="2">Uncharacterized protein</fullName>
    </submittedName>
</protein>
<organism evidence="2 3">
    <name type="scientific">Schizothecium vesticola</name>
    <dbReference type="NCBI Taxonomy" id="314040"/>
    <lineage>
        <taxon>Eukaryota</taxon>
        <taxon>Fungi</taxon>
        <taxon>Dikarya</taxon>
        <taxon>Ascomycota</taxon>
        <taxon>Pezizomycotina</taxon>
        <taxon>Sordariomycetes</taxon>
        <taxon>Sordariomycetidae</taxon>
        <taxon>Sordariales</taxon>
        <taxon>Schizotheciaceae</taxon>
        <taxon>Schizothecium</taxon>
    </lineage>
</organism>
<accession>A0AA40FA41</accession>
<reference evidence="2" key="1">
    <citation type="submission" date="2023-06" db="EMBL/GenBank/DDBJ databases">
        <title>Genome-scale phylogeny and comparative genomics of the fungal order Sordariales.</title>
        <authorList>
            <consortium name="Lawrence Berkeley National Laboratory"/>
            <person name="Hensen N."/>
            <person name="Bonometti L."/>
            <person name="Westerberg I."/>
            <person name="Brannstrom I.O."/>
            <person name="Guillou S."/>
            <person name="Cros-Aarteil S."/>
            <person name="Calhoun S."/>
            <person name="Haridas S."/>
            <person name="Kuo A."/>
            <person name="Mondo S."/>
            <person name="Pangilinan J."/>
            <person name="Riley R."/>
            <person name="LaButti K."/>
            <person name="Andreopoulos B."/>
            <person name="Lipzen A."/>
            <person name="Chen C."/>
            <person name="Yanf M."/>
            <person name="Daum C."/>
            <person name="Ng V."/>
            <person name="Clum A."/>
            <person name="Steindorff A."/>
            <person name="Ohm R."/>
            <person name="Martin F."/>
            <person name="Silar P."/>
            <person name="Natvig D."/>
            <person name="Lalanne C."/>
            <person name="Gautier V."/>
            <person name="Ament-velasquez S.L."/>
            <person name="Kruys A."/>
            <person name="Hutchinson M.I."/>
            <person name="Powell A.J."/>
            <person name="Barry K."/>
            <person name="Miller A.N."/>
            <person name="Grigoriev I.V."/>
            <person name="Debuchy R."/>
            <person name="Gladieux P."/>
            <person name="Thoren M.H."/>
            <person name="Johannesson H."/>
        </authorList>
    </citation>
    <scope>NUCLEOTIDE SEQUENCE</scope>
    <source>
        <strain evidence="2">SMH3187-1</strain>
    </source>
</reference>
<gene>
    <name evidence="2" type="ORF">B0T18DRAFT_424481</name>
</gene>
<dbReference type="AlphaFoldDB" id="A0AA40FA41"/>
<sequence length="369" mass="38299">MTTTINTAVAGEHLTTVETPTSPSSGLALSRFEFETGKANEGTKILLVEWTTLLGGEPSAAGTKVESGGGGDWEVSWDGKPTPLLEVRDTDTALDPDTAHLRRMYYLLPPGASVPPLITIRNASAPGSRVLRTKPMPAIFPAELSGANAAAGRRGVLHTRWGKQRLAKIEAEIAAEMEANGEGVGLEIAMQERQWVVENFGLEGAAGGKPAVLALQIPQSNTMGLASPRSPIGGRLGEKLRGLKLATSPIELAAAATQASKSAHPRMQSLATTLSDARGKPAPPLATRTLPSDSRNGTAIASLDAVVGSGAPPPAPVPGTHPDGVEEDLFALPLSPRSPDMAKSPFSMLSWQSFSEPRPAAAPKSASGL</sequence>
<feature type="compositionally biased region" description="Polar residues" evidence="1">
    <location>
        <begin position="289"/>
        <end position="299"/>
    </location>
</feature>